<accession>A0AAD8NAZ3</accession>
<proteinExistence type="predicted"/>
<organism evidence="1 2">
    <name type="scientific">Heracleum sosnowskyi</name>
    <dbReference type="NCBI Taxonomy" id="360622"/>
    <lineage>
        <taxon>Eukaryota</taxon>
        <taxon>Viridiplantae</taxon>
        <taxon>Streptophyta</taxon>
        <taxon>Embryophyta</taxon>
        <taxon>Tracheophyta</taxon>
        <taxon>Spermatophyta</taxon>
        <taxon>Magnoliopsida</taxon>
        <taxon>eudicotyledons</taxon>
        <taxon>Gunneridae</taxon>
        <taxon>Pentapetalae</taxon>
        <taxon>asterids</taxon>
        <taxon>campanulids</taxon>
        <taxon>Apiales</taxon>
        <taxon>Apiaceae</taxon>
        <taxon>Apioideae</taxon>
        <taxon>apioid superclade</taxon>
        <taxon>Tordylieae</taxon>
        <taxon>Tordyliinae</taxon>
        <taxon>Heracleum</taxon>
    </lineage>
</organism>
<dbReference type="AlphaFoldDB" id="A0AAD8NAZ3"/>
<evidence type="ECO:0000313" key="1">
    <source>
        <dbReference type="EMBL" id="KAK1401986.1"/>
    </source>
</evidence>
<dbReference type="Proteomes" id="UP001237642">
    <property type="component" value="Unassembled WGS sequence"/>
</dbReference>
<evidence type="ECO:0000313" key="2">
    <source>
        <dbReference type="Proteomes" id="UP001237642"/>
    </source>
</evidence>
<reference evidence="1" key="1">
    <citation type="submission" date="2023-02" db="EMBL/GenBank/DDBJ databases">
        <title>Genome of toxic invasive species Heracleum sosnowskyi carries increased number of genes despite the absence of recent whole-genome duplications.</title>
        <authorList>
            <person name="Schelkunov M."/>
            <person name="Shtratnikova V."/>
            <person name="Makarenko M."/>
            <person name="Klepikova A."/>
            <person name="Omelchenko D."/>
            <person name="Novikova G."/>
            <person name="Obukhova E."/>
            <person name="Bogdanov V."/>
            <person name="Penin A."/>
            <person name="Logacheva M."/>
        </authorList>
    </citation>
    <scope>NUCLEOTIDE SEQUENCE</scope>
    <source>
        <strain evidence="1">Hsosn_3</strain>
        <tissue evidence="1">Leaf</tissue>
    </source>
</reference>
<keyword evidence="2" id="KW-1185">Reference proteome</keyword>
<dbReference type="EMBL" id="JAUIZM010000001">
    <property type="protein sequence ID" value="KAK1401986.1"/>
    <property type="molecule type" value="Genomic_DNA"/>
</dbReference>
<gene>
    <name evidence="1" type="ORF">POM88_001591</name>
</gene>
<reference evidence="1" key="2">
    <citation type="submission" date="2023-05" db="EMBL/GenBank/DDBJ databases">
        <authorList>
            <person name="Schelkunov M.I."/>
        </authorList>
    </citation>
    <scope>NUCLEOTIDE SEQUENCE</scope>
    <source>
        <strain evidence="1">Hsosn_3</strain>
        <tissue evidence="1">Leaf</tissue>
    </source>
</reference>
<sequence length="366" mass="40519">MIQSVYIAAQRTLKGAADASSSVQLRAALLPTGFMASDLMQLEEHDESMEGVSLVHILNIIYRGKKILKPEDQLGKIEIRTYDGVQYVYNVDKVDESMPTLRHGEDIVITPKGPIWGEKMYIDMHYDLFDGTFRGSLRLDVDPVHSNVDDGIEEEVITSADWTGTLLVRVGRYTHATVAHLVVRLLSVDGSASQNVYGVISATNADVDHPLSGVLVFAKEPDRGIHVQAGAEIPLLRTRIAVPLDSEFHVDFGLNVNGVGVYGTETFKVRRLGLFPNITSQTTKNPNIQVIVEGNDDEELLTSMSNFDIDGEEITKARRMRSTSLGNTLSLLVFIQAFDNGELEIILVIYNSVLCVCERLRNCNVK</sequence>
<protein>
    <submittedName>
        <fullName evidence="1">Uncharacterized protein</fullName>
    </submittedName>
</protein>
<name>A0AAD8NAZ3_9APIA</name>
<comment type="caution">
    <text evidence="1">The sequence shown here is derived from an EMBL/GenBank/DDBJ whole genome shotgun (WGS) entry which is preliminary data.</text>
</comment>